<accession>A0A3E2GW77</accession>
<dbReference type="PANTHER" id="PTHR47718:SF17">
    <property type="entry name" value="PROTEIN FAR1-RELATED SEQUENCE 5-LIKE"/>
    <property type="match status" value="1"/>
</dbReference>
<feature type="non-terminal residue" evidence="2">
    <location>
        <position position="712"/>
    </location>
</feature>
<protein>
    <submittedName>
        <fullName evidence="2">Uncharacterized protein</fullName>
    </submittedName>
</protein>
<organism evidence="2 3">
    <name type="scientific">Scytalidium lignicola</name>
    <name type="common">Hyphomycete</name>
    <dbReference type="NCBI Taxonomy" id="5539"/>
    <lineage>
        <taxon>Eukaryota</taxon>
        <taxon>Fungi</taxon>
        <taxon>Dikarya</taxon>
        <taxon>Ascomycota</taxon>
        <taxon>Pezizomycotina</taxon>
        <taxon>Leotiomycetes</taxon>
        <taxon>Leotiomycetes incertae sedis</taxon>
        <taxon>Scytalidium</taxon>
    </lineage>
</organism>
<gene>
    <name evidence="2" type="ORF">B7463_g11084</name>
</gene>
<evidence type="ECO:0000313" key="3">
    <source>
        <dbReference type="Proteomes" id="UP000258309"/>
    </source>
</evidence>
<name>A0A3E2GW77_SCYLI</name>
<dbReference type="AlphaFoldDB" id="A0A3E2GW77"/>
<sequence>MSTSSNLPLSLQADLDRARASILPAHREMPEGVVSSPDVAFIHINDWAFLNGHAYFKVSGSLKEGRYRYRMKSQEDQWVLRHISLDHNHPSTPNPFSLQPHASRRPGFAEAISVAKVHRGVLTYSESKGVLKMMGLTIGPKRYYNLIRKEQSQSLSPQEEALMLLQYLESRNVHVVVNEQYVLDERGNKTDRVIMCIVWWTAAQIQLARVDNTNSTFEFLQAFSTAESANNIRFILQVLEDYFFYDCPGFAVLAGDFGSGLSAGFAQKAAQDAVDREKQPAGKGKQVVQESVLDELQANFTPLPTAAPPQPDYEADSQTIIVDIDWVRTVNPTVLGINQESVILQFCTWHAAEAIKRKLIAKGYTKERREKLNRLIWDWIKAPDLQKPEDARDKSILNLGVDENEYLVGWYQPKEPQFCHAYTCQYRNLGVHSTQRVEGNHHLLTANLHKNLTVSDAVHRICNRFDSLIDDFEQRLSRNRISEPRLVDVTFFQLALRRVTHFCLELCRIELLQAKELYDRELSAEVEEHQFDPGVGCTETCQLPLRCRLPCKHWMLHFYRKNEPIRINLFHPRWLIDGPPVLHKPWQIRLDNHDYTRDEHIWDQDTGDRSIRAGEQLIIDTTLSMVEKHKNLPPGGNETFALAFKKLNDSLASRQDRRLERLQAMPRRLPDAIIQPKVTFIPGRKRALTGREAAEQQEKEEARERRRAQIQA</sequence>
<dbReference type="STRING" id="5539.A0A3E2GW77"/>
<dbReference type="Proteomes" id="UP000258309">
    <property type="component" value="Unassembled WGS sequence"/>
</dbReference>
<evidence type="ECO:0000256" key="1">
    <source>
        <dbReference type="SAM" id="MobiDB-lite"/>
    </source>
</evidence>
<feature type="region of interest" description="Disordered" evidence="1">
    <location>
        <begin position="684"/>
        <end position="712"/>
    </location>
</feature>
<comment type="caution">
    <text evidence="2">The sequence shown here is derived from an EMBL/GenBank/DDBJ whole genome shotgun (WGS) entry which is preliminary data.</text>
</comment>
<reference evidence="2 3" key="1">
    <citation type="submission" date="2018-05" db="EMBL/GenBank/DDBJ databases">
        <title>Draft genome sequence of Scytalidium lignicola DSM 105466, a ubiquitous saprotrophic fungus.</title>
        <authorList>
            <person name="Buettner E."/>
            <person name="Gebauer A.M."/>
            <person name="Hofrichter M."/>
            <person name="Liers C."/>
            <person name="Kellner H."/>
        </authorList>
    </citation>
    <scope>NUCLEOTIDE SEQUENCE [LARGE SCALE GENOMIC DNA]</scope>
    <source>
        <strain evidence="2 3">DSM 105466</strain>
    </source>
</reference>
<evidence type="ECO:0000313" key="2">
    <source>
        <dbReference type="EMBL" id="RFU25262.1"/>
    </source>
</evidence>
<feature type="non-terminal residue" evidence="2">
    <location>
        <position position="1"/>
    </location>
</feature>
<proteinExistence type="predicted"/>
<feature type="compositionally biased region" description="Basic and acidic residues" evidence="1">
    <location>
        <begin position="692"/>
        <end position="704"/>
    </location>
</feature>
<keyword evidence="3" id="KW-1185">Reference proteome</keyword>
<dbReference type="EMBL" id="NCSJ02000348">
    <property type="protein sequence ID" value="RFU25262.1"/>
    <property type="molecule type" value="Genomic_DNA"/>
</dbReference>
<dbReference type="OrthoDB" id="5415154at2759"/>
<dbReference type="PANTHER" id="PTHR47718">
    <property type="entry name" value="OS01G0519700 PROTEIN"/>
    <property type="match status" value="1"/>
</dbReference>